<protein>
    <submittedName>
        <fullName evidence="1">Uncharacterized protein</fullName>
    </submittedName>
</protein>
<proteinExistence type="predicted"/>
<evidence type="ECO:0000313" key="1">
    <source>
        <dbReference type="EMBL" id="CAF1527710.1"/>
    </source>
</evidence>
<feature type="non-terminal residue" evidence="1">
    <location>
        <position position="11"/>
    </location>
</feature>
<evidence type="ECO:0000313" key="2">
    <source>
        <dbReference type="Proteomes" id="UP000663882"/>
    </source>
</evidence>
<organism evidence="1 2">
    <name type="scientific">Rotaria sordida</name>
    <dbReference type="NCBI Taxonomy" id="392033"/>
    <lineage>
        <taxon>Eukaryota</taxon>
        <taxon>Metazoa</taxon>
        <taxon>Spiralia</taxon>
        <taxon>Gnathifera</taxon>
        <taxon>Rotifera</taxon>
        <taxon>Eurotatoria</taxon>
        <taxon>Bdelloidea</taxon>
        <taxon>Philodinida</taxon>
        <taxon>Philodinidae</taxon>
        <taxon>Rotaria</taxon>
    </lineage>
</organism>
<gene>
    <name evidence="1" type="ORF">RFH988_LOCUS39426</name>
</gene>
<name>A0A815V2S1_9BILA</name>
<dbReference type="Proteomes" id="UP000663882">
    <property type="component" value="Unassembled WGS sequence"/>
</dbReference>
<dbReference type="EMBL" id="CAJNOO010018594">
    <property type="protein sequence ID" value="CAF1527710.1"/>
    <property type="molecule type" value="Genomic_DNA"/>
</dbReference>
<sequence>MQILGNLRLVS</sequence>
<reference evidence="1" key="1">
    <citation type="submission" date="2021-02" db="EMBL/GenBank/DDBJ databases">
        <authorList>
            <person name="Nowell W R."/>
        </authorList>
    </citation>
    <scope>NUCLEOTIDE SEQUENCE</scope>
</reference>
<accession>A0A815V2S1</accession>
<comment type="caution">
    <text evidence="1">The sequence shown here is derived from an EMBL/GenBank/DDBJ whole genome shotgun (WGS) entry which is preliminary data.</text>
</comment>